<reference evidence="3" key="1">
    <citation type="submission" date="2020-01" db="EMBL/GenBank/DDBJ databases">
        <title>'Steroidobacter agaridevorans' sp. nov., agar-degrading bacteria isolated from rhizosphere soils.</title>
        <authorList>
            <person name="Ikenaga M."/>
            <person name="Kataoka M."/>
            <person name="Murouchi A."/>
            <person name="Katsuragi S."/>
            <person name="Sakai M."/>
        </authorList>
    </citation>
    <scope>NUCLEOTIDE SEQUENCE [LARGE SCALE GENOMIC DNA]</scope>
    <source>
        <strain evidence="3">YU21-B</strain>
    </source>
</reference>
<name>A0A829YBV1_9GAMM</name>
<dbReference type="Gene3D" id="2.60.120.10">
    <property type="entry name" value="Jelly Rolls"/>
    <property type="match status" value="1"/>
</dbReference>
<accession>A0A829YBV1</accession>
<proteinExistence type="predicted"/>
<feature type="domain" description="Cupin type-2" evidence="1">
    <location>
        <begin position="34"/>
        <end position="98"/>
    </location>
</feature>
<organism evidence="2 3">
    <name type="scientific">Steroidobacter agaridevorans</name>
    <dbReference type="NCBI Taxonomy" id="2695856"/>
    <lineage>
        <taxon>Bacteria</taxon>
        <taxon>Pseudomonadati</taxon>
        <taxon>Pseudomonadota</taxon>
        <taxon>Gammaproteobacteria</taxon>
        <taxon>Steroidobacterales</taxon>
        <taxon>Steroidobacteraceae</taxon>
        <taxon>Steroidobacter</taxon>
    </lineage>
</organism>
<evidence type="ECO:0000313" key="2">
    <source>
        <dbReference type="EMBL" id="GFE80136.1"/>
    </source>
</evidence>
<dbReference type="RefSeq" id="WP_161811860.1">
    <property type="nucleotide sequence ID" value="NZ_BLJN01000002.1"/>
</dbReference>
<evidence type="ECO:0000259" key="1">
    <source>
        <dbReference type="Pfam" id="PF07883"/>
    </source>
</evidence>
<sequence>MSHFPRLLRNLPAFEGSFEAFKLEAKDWDVLFASYPRGAEISPHNHDTENVGVITRGELILSLDGKESRYRVGEWFHIPAKAVHTARFEVDTSAIELWFHAPAVQGCGCRLPGRELD</sequence>
<dbReference type="InterPro" id="IPR013096">
    <property type="entry name" value="Cupin_2"/>
</dbReference>
<dbReference type="Pfam" id="PF07883">
    <property type="entry name" value="Cupin_2"/>
    <property type="match status" value="1"/>
</dbReference>
<dbReference type="SUPFAM" id="SSF51182">
    <property type="entry name" value="RmlC-like cupins"/>
    <property type="match status" value="1"/>
</dbReference>
<dbReference type="EMBL" id="BLJN01000002">
    <property type="protein sequence ID" value="GFE80136.1"/>
    <property type="molecule type" value="Genomic_DNA"/>
</dbReference>
<keyword evidence="3" id="KW-1185">Reference proteome</keyword>
<dbReference type="InterPro" id="IPR011051">
    <property type="entry name" value="RmlC_Cupin_sf"/>
</dbReference>
<protein>
    <recommendedName>
        <fullName evidence="1">Cupin type-2 domain-containing protein</fullName>
    </recommendedName>
</protein>
<dbReference type="Proteomes" id="UP000445000">
    <property type="component" value="Unassembled WGS sequence"/>
</dbReference>
<dbReference type="InterPro" id="IPR014710">
    <property type="entry name" value="RmlC-like_jellyroll"/>
</dbReference>
<dbReference type="AlphaFoldDB" id="A0A829YBV1"/>
<gene>
    <name evidence="2" type="ORF">GCM10011487_21360</name>
</gene>
<comment type="caution">
    <text evidence="2">The sequence shown here is derived from an EMBL/GenBank/DDBJ whole genome shotgun (WGS) entry which is preliminary data.</text>
</comment>
<evidence type="ECO:0000313" key="3">
    <source>
        <dbReference type="Proteomes" id="UP000445000"/>
    </source>
</evidence>